<dbReference type="RefSeq" id="WP_045927847.1">
    <property type="nucleotide sequence ID" value="NZ_JBHSZS010000009.1"/>
</dbReference>
<dbReference type="GO" id="GO:0006146">
    <property type="term" value="P:adenine catabolic process"/>
    <property type="evidence" value="ECO:0007669"/>
    <property type="project" value="TreeGrafter"/>
</dbReference>
<evidence type="ECO:0000259" key="4">
    <source>
        <dbReference type="Pfam" id="PF00962"/>
    </source>
</evidence>
<evidence type="ECO:0000313" key="6">
    <source>
        <dbReference type="Proteomes" id="UP000033533"/>
    </source>
</evidence>
<dbReference type="EMBL" id="JXBY01000016">
    <property type="protein sequence ID" value="KJY56380.1"/>
    <property type="molecule type" value="Genomic_DNA"/>
</dbReference>
<dbReference type="NCBIfam" id="TIGR01430">
    <property type="entry name" value="aden_deam"/>
    <property type="match status" value="1"/>
</dbReference>
<protein>
    <submittedName>
        <fullName evidence="5">Adenine deaminase</fullName>
    </submittedName>
</protein>
<dbReference type="GO" id="GO:0005829">
    <property type="term" value="C:cytosol"/>
    <property type="evidence" value="ECO:0007669"/>
    <property type="project" value="TreeGrafter"/>
</dbReference>
<proteinExistence type="predicted"/>
<dbReference type="GO" id="GO:0046872">
    <property type="term" value="F:metal ion binding"/>
    <property type="evidence" value="ECO:0007669"/>
    <property type="project" value="UniProtKB-KW"/>
</dbReference>
<keyword evidence="2" id="KW-0479">Metal-binding</keyword>
<dbReference type="Proteomes" id="UP000033533">
    <property type="component" value="Unassembled WGS sequence"/>
</dbReference>
<gene>
    <name evidence="5" type="ORF">JF76_06900</name>
</gene>
<evidence type="ECO:0000256" key="1">
    <source>
        <dbReference type="ARBA" id="ARBA00001947"/>
    </source>
</evidence>
<evidence type="ECO:0000256" key="2">
    <source>
        <dbReference type="ARBA" id="ARBA00022723"/>
    </source>
</evidence>
<dbReference type="GO" id="GO:0000034">
    <property type="term" value="F:adenine deaminase activity"/>
    <property type="evidence" value="ECO:0007669"/>
    <property type="project" value="TreeGrafter"/>
</dbReference>
<sequence>MIQKLSRKFVDGLPKAELHVHIEGTLEAEMEFAIAKRNQIDIGAKTPADIDRNYGVGLPEFLKAYYKGMQVLRTKQDFYDLTAAFLRKEADSNVKHLELFFDPQAHTSRGIPFATVIEGIHEAIVDAASLDIDVQLIMCFLREYSQESAMQTLKEAEPYHKKGWILGVGLDSDEHHNPPLKFMLVFAKARNQGYYLTMHCDLHQVDTVDHIKQALEIITVDRLDHGLNIVENADLMTFLIDIKIGITACPMAYFYTRKVMEQKAINKLFNNGALISFNSDDPAYKGSNYINDVYYKFAQKCNWSEKELVRIAQNSFKTSWISQQEKESYLAQIDEYILSKK</sequence>
<dbReference type="STRING" id="1218493.JF76_06900"/>
<dbReference type="HOGENOM" id="CLU_039228_7_0_9"/>
<comment type="cofactor">
    <cofactor evidence="1">
        <name>Zn(2+)</name>
        <dbReference type="ChEBI" id="CHEBI:29105"/>
    </cofactor>
</comment>
<dbReference type="GO" id="GO:0043103">
    <property type="term" value="P:hypoxanthine salvage"/>
    <property type="evidence" value="ECO:0007669"/>
    <property type="project" value="TreeGrafter"/>
</dbReference>
<dbReference type="InterPro" id="IPR001365">
    <property type="entry name" value="A_deaminase_dom"/>
</dbReference>
<dbReference type="AlphaFoldDB" id="A0A0F4LCP6"/>
<dbReference type="InterPro" id="IPR032466">
    <property type="entry name" value="Metal_Hydrolase"/>
</dbReference>
<evidence type="ECO:0000256" key="3">
    <source>
        <dbReference type="ARBA" id="ARBA00022801"/>
    </source>
</evidence>
<accession>A0A0F4LCP6</accession>
<dbReference type="InterPro" id="IPR006330">
    <property type="entry name" value="Ado/ade_deaminase"/>
</dbReference>
<feature type="domain" description="Adenosine deaminase" evidence="4">
    <location>
        <begin position="14"/>
        <end position="335"/>
    </location>
</feature>
<dbReference type="PANTHER" id="PTHR43114">
    <property type="entry name" value="ADENINE DEAMINASE"/>
    <property type="match status" value="1"/>
</dbReference>
<name>A0A0F4LCP6_9LACO</name>
<dbReference type="OrthoDB" id="9779574at2"/>
<organism evidence="5 6">
    <name type="scientific">Lactobacillus kullabergensis</name>
    <dbReference type="NCBI Taxonomy" id="1218493"/>
    <lineage>
        <taxon>Bacteria</taxon>
        <taxon>Bacillati</taxon>
        <taxon>Bacillota</taxon>
        <taxon>Bacilli</taxon>
        <taxon>Lactobacillales</taxon>
        <taxon>Lactobacillaceae</taxon>
        <taxon>Lactobacillus</taxon>
    </lineage>
</organism>
<dbReference type="SUPFAM" id="SSF51556">
    <property type="entry name" value="Metallo-dependent hydrolases"/>
    <property type="match status" value="1"/>
</dbReference>
<reference evidence="5 6" key="1">
    <citation type="submission" date="2014-12" db="EMBL/GenBank/DDBJ databases">
        <title>Comparative genomics of the lactic acid bacteria isolated from the honey bee gut.</title>
        <authorList>
            <person name="Ellegaard K.M."/>
            <person name="Tamarit D."/>
            <person name="Javelind E."/>
            <person name="Olofsson T."/>
            <person name="Andersson S.G."/>
            <person name="Vasquez A."/>
        </authorList>
    </citation>
    <scope>NUCLEOTIDE SEQUENCE [LARGE SCALE GENOMIC DNA]</scope>
    <source>
        <strain evidence="5 6">Biut2</strain>
    </source>
</reference>
<dbReference type="Pfam" id="PF00962">
    <property type="entry name" value="A_deaminase"/>
    <property type="match status" value="1"/>
</dbReference>
<keyword evidence="3" id="KW-0378">Hydrolase</keyword>
<evidence type="ECO:0000313" key="5">
    <source>
        <dbReference type="EMBL" id="KJY56380.1"/>
    </source>
</evidence>
<dbReference type="PATRIC" id="fig|1218493.3.peg.736"/>
<dbReference type="Gene3D" id="3.20.20.140">
    <property type="entry name" value="Metal-dependent hydrolases"/>
    <property type="match status" value="1"/>
</dbReference>
<dbReference type="PANTHER" id="PTHR43114:SF7">
    <property type="entry name" value="ADENOSINE DEAMINASE DOMAIN-CONTAINING PROTEIN"/>
    <property type="match status" value="1"/>
</dbReference>
<comment type="caution">
    <text evidence="5">The sequence shown here is derived from an EMBL/GenBank/DDBJ whole genome shotgun (WGS) entry which is preliminary data.</text>
</comment>